<keyword evidence="5 11" id="KW-0418">Kinase</keyword>
<gene>
    <name evidence="11" type="ORF">PX52LOC_06082</name>
</gene>
<evidence type="ECO:0000256" key="7">
    <source>
        <dbReference type="PROSITE-ProRule" id="PRU10141"/>
    </source>
</evidence>
<dbReference type="InterPro" id="IPR008271">
    <property type="entry name" value="Ser/Thr_kinase_AS"/>
</dbReference>
<protein>
    <recommendedName>
        <fullName evidence="1">non-specific serine/threonine protein kinase</fullName>
        <ecNumber evidence="1">2.7.11.1</ecNumber>
    </recommendedName>
</protein>
<dbReference type="SUPFAM" id="SSF56112">
    <property type="entry name" value="Protein kinase-like (PK-like)"/>
    <property type="match status" value="1"/>
</dbReference>
<dbReference type="GO" id="GO:0004674">
    <property type="term" value="F:protein serine/threonine kinase activity"/>
    <property type="evidence" value="ECO:0007669"/>
    <property type="project" value="UniProtKB-KW"/>
</dbReference>
<dbReference type="EC" id="2.7.11.1" evidence="1"/>
<evidence type="ECO:0000256" key="6">
    <source>
        <dbReference type="ARBA" id="ARBA00022840"/>
    </source>
</evidence>
<keyword evidence="4 7" id="KW-0547">Nucleotide-binding</keyword>
<dbReference type="PROSITE" id="PS50011">
    <property type="entry name" value="PROTEIN_KINASE_DOM"/>
    <property type="match status" value="1"/>
</dbReference>
<evidence type="ECO:0000259" key="10">
    <source>
        <dbReference type="PROSITE" id="PS50011"/>
    </source>
</evidence>
<keyword evidence="3" id="KW-0808">Transferase</keyword>
<evidence type="ECO:0000256" key="1">
    <source>
        <dbReference type="ARBA" id="ARBA00012513"/>
    </source>
</evidence>
<feature type="region of interest" description="Disordered" evidence="8">
    <location>
        <begin position="355"/>
        <end position="390"/>
    </location>
</feature>
<evidence type="ECO:0000256" key="2">
    <source>
        <dbReference type="ARBA" id="ARBA00022527"/>
    </source>
</evidence>
<dbReference type="EMBL" id="CP042425">
    <property type="protein sequence ID" value="QEL19028.1"/>
    <property type="molecule type" value="Genomic_DNA"/>
</dbReference>
<accession>A0A5C1AQ88</accession>
<dbReference type="Gene3D" id="3.30.200.20">
    <property type="entry name" value="Phosphorylase Kinase, domain 1"/>
    <property type="match status" value="1"/>
</dbReference>
<feature type="compositionally biased region" description="Polar residues" evidence="8">
    <location>
        <begin position="357"/>
        <end position="366"/>
    </location>
</feature>
<dbReference type="Gene3D" id="1.10.510.10">
    <property type="entry name" value="Transferase(Phosphotransferase) domain 1"/>
    <property type="match status" value="1"/>
</dbReference>
<evidence type="ECO:0000313" key="11">
    <source>
        <dbReference type="EMBL" id="QEL19028.1"/>
    </source>
</evidence>
<dbReference type="Pfam" id="PF00069">
    <property type="entry name" value="Pkinase"/>
    <property type="match status" value="1"/>
</dbReference>
<dbReference type="PANTHER" id="PTHR43289:SF6">
    <property type="entry name" value="SERINE_THREONINE-PROTEIN KINASE NEKL-3"/>
    <property type="match status" value="1"/>
</dbReference>
<keyword evidence="9" id="KW-0812">Transmembrane</keyword>
<dbReference type="PROSITE" id="PS00108">
    <property type="entry name" value="PROTEIN_KINASE_ST"/>
    <property type="match status" value="1"/>
</dbReference>
<evidence type="ECO:0000313" key="12">
    <source>
        <dbReference type="Proteomes" id="UP000324974"/>
    </source>
</evidence>
<evidence type="ECO:0000256" key="4">
    <source>
        <dbReference type="ARBA" id="ARBA00022741"/>
    </source>
</evidence>
<dbReference type="InterPro" id="IPR000719">
    <property type="entry name" value="Prot_kinase_dom"/>
</dbReference>
<evidence type="ECO:0000256" key="3">
    <source>
        <dbReference type="ARBA" id="ARBA00022679"/>
    </source>
</evidence>
<dbReference type="FunFam" id="1.10.510.10:FF:000021">
    <property type="entry name" value="Serine/threonine protein kinase"/>
    <property type="match status" value="1"/>
</dbReference>
<dbReference type="KEGG" id="lrs:PX52LOC_06082"/>
<keyword evidence="2 11" id="KW-0723">Serine/threonine-protein kinase</keyword>
<dbReference type="PANTHER" id="PTHR43289">
    <property type="entry name" value="MITOGEN-ACTIVATED PROTEIN KINASE KINASE KINASE 20-RELATED"/>
    <property type="match status" value="1"/>
</dbReference>
<feature type="transmembrane region" description="Helical" evidence="9">
    <location>
        <begin position="417"/>
        <end position="439"/>
    </location>
</feature>
<keyword evidence="9" id="KW-1133">Transmembrane helix</keyword>
<dbReference type="SMART" id="SM00220">
    <property type="entry name" value="S_TKc"/>
    <property type="match status" value="1"/>
</dbReference>
<organism evidence="11 12">
    <name type="scientific">Limnoglobus roseus</name>
    <dbReference type="NCBI Taxonomy" id="2598579"/>
    <lineage>
        <taxon>Bacteria</taxon>
        <taxon>Pseudomonadati</taxon>
        <taxon>Planctomycetota</taxon>
        <taxon>Planctomycetia</taxon>
        <taxon>Gemmatales</taxon>
        <taxon>Gemmataceae</taxon>
        <taxon>Limnoglobus</taxon>
    </lineage>
</organism>
<dbReference type="AlphaFoldDB" id="A0A5C1AQ88"/>
<proteinExistence type="predicted"/>
<dbReference type="OrthoDB" id="6111975at2"/>
<dbReference type="InterPro" id="IPR017441">
    <property type="entry name" value="Protein_kinase_ATP_BS"/>
</dbReference>
<evidence type="ECO:0000256" key="9">
    <source>
        <dbReference type="SAM" id="Phobius"/>
    </source>
</evidence>
<name>A0A5C1AQ88_9BACT</name>
<reference evidence="12" key="1">
    <citation type="submission" date="2019-08" db="EMBL/GenBank/DDBJ databases">
        <title>Limnoglobus roseus gen. nov., sp. nov., a novel freshwater planctomycete with a giant genome from the family Gemmataceae.</title>
        <authorList>
            <person name="Kulichevskaya I.S."/>
            <person name="Naumoff D.G."/>
            <person name="Miroshnikov K."/>
            <person name="Ivanova A."/>
            <person name="Philippov D.A."/>
            <person name="Hakobyan A."/>
            <person name="Rijpstra I.C."/>
            <person name="Sinninghe Damste J.S."/>
            <person name="Liesack W."/>
            <person name="Dedysh S.N."/>
        </authorList>
    </citation>
    <scope>NUCLEOTIDE SEQUENCE [LARGE SCALE GENOMIC DNA]</scope>
    <source>
        <strain evidence="12">PX52</strain>
    </source>
</reference>
<feature type="compositionally biased region" description="Pro residues" evidence="8">
    <location>
        <begin position="379"/>
        <end position="388"/>
    </location>
</feature>
<dbReference type="GO" id="GO:0005524">
    <property type="term" value="F:ATP binding"/>
    <property type="evidence" value="ECO:0007669"/>
    <property type="project" value="UniProtKB-UniRule"/>
</dbReference>
<dbReference type="PROSITE" id="PS00107">
    <property type="entry name" value="PROTEIN_KINASE_ATP"/>
    <property type="match status" value="1"/>
</dbReference>
<dbReference type="Proteomes" id="UP000324974">
    <property type="component" value="Chromosome"/>
</dbReference>
<evidence type="ECO:0000256" key="8">
    <source>
        <dbReference type="SAM" id="MobiDB-lite"/>
    </source>
</evidence>
<dbReference type="CDD" id="cd14014">
    <property type="entry name" value="STKc_PknB_like"/>
    <property type="match status" value="1"/>
</dbReference>
<sequence>MPTVANRSEFLSLLAESKLVDEDVLTRLRTTADLPDNSGECAEQLIQQGVLTRFQSKQLLAGKFRGFVLGPYRLLDQIGKGGMGTVYLGEHATLKRRVAVKVLARELAENKISVERFLREARSASALTHGNIVRVHHVGQAVGTHYIVMEYVDGVTLEQVVDRKGPFSATEAAQIAVQAAAGLQHAHERGFVHRDIKPENLMITKNGTVKVLDMGLTKSIQSSSDNLTGVLNSKAILGTIDYLSPEQGLQSDVDARSDIYSLGATLFTLLTGHSPYDGVPAQQKLMQHQFGKVPLLSEFRSDLPEGLTAVVAKMMAKQPGERFQTVAEVADALMPWTADGGRSANITLPSRVMANPNAANQSQTPTIRDAAGKTSSDVPPQPAQPPAAPKVKGDFEELFVVGSPRPVVARPGIPPKVWGLLVILGVSIGLGAAIAAFLLG</sequence>
<evidence type="ECO:0000256" key="5">
    <source>
        <dbReference type="ARBA" id="ARBA00022777"/>
    </source>
</evidence>
<feature type="domain" description="Protein kinase" evidence="10">
    <location>
        <begin position="72"/>
        <end position="337"/>
    </location>
</feature>
<keyword evidence="12" id="KW-1185">Reference proteome</keyword>
<feature type="binding site" evidence="7">
    <location>
        <position position="101"/>
    </location>
    <ligand>
        <name>ATP</name>
        <dbReference type="ChEBI" id="CHEBI:30616"/>
    </ligand>
</feature>
<keyword evidence="6 7" id="KW-0067">ATP-binding</keyword>
<dbReference type="InterPro" id="IPR011009">
    <property type="entry name" value="Kinase-like_dom_sf"/>
</dbReference>
<keyword evidence="9" id="KW-0472">Membrane</keyword>